<proteinExistence type="predicted"/>
<evidence type="ECO:0000313" key="2">
    <source>
        <dbReference type="Proteomes" id="UP001497700"/>
    </source>
</evidence>
<organism evidence="1 2">
    <name type="scientific">Hypoxylon rubiginosum</name>
    <dbReference type="NCBI Taxonomy" id="110542"/>
    <lineage>
        <taxon>Eukaryota</taxon>
        <taxon>Fungi</taxon>
        <taxon>Dikarya</taxon>
        <taxon>Ascomycota</taxon>
        <taxon>Pezizomycotina</taxon>
        <taxon>Sordariomycetes</taxon>
        <taxon>Xylariomycetidae</taxon>
        <taxon>Xylariales</taxon>
        <taxon>Hypoxylaceae</taxon>
        <taxon>Hypoxylon</taxon>
    </lineage>
</organism>
<protein>
    <submittedName>
        <fullName evidence="1">Cytochrome P450</fullName>
    </submittedName>
</protein>
<evidence type="ECO:0000313" key="1">
    <source>
        <dbReference type="EMBL" id="KAI4867321.1"/>
    </source>
</evidence>
<name>A0ACB9Z680_9PEZI</name>
<dbReference type="Proteomes" id="UP001497700">
    <property type="component" value="Unassembled WGS sequence"/>
</dbReference>
<sequence length="520" mass="58906">MALDSSLKWATSFQPLLVASLIVFYVLGLGIYRLYFSPLAKIPGPKIAALTSWYNAYHDLWRGGQYVWAVEEMHRKYGPIVRIRPDVVHVNDPTFIEKLYSQSPKLRRERYATILQTLQADGSILATKDHDHHRRRRAVLNPFFSQQNVRRLEPVINDTLANMFYRMDGWAKTGAPVRMNIAFRAATKDIIQAYAFGDGDKCLDMEDCNTTFFDIMEPQPLAHLGTHFFWLASLMAKMPPKVMIALIPKVGAFANFVEGLAVQVEEVRKAKDLPEGKTIFHEIIRSNIPESEKETRRLTDEAMVIVIAGSETTASTLAAIMYHLLADRKLFARLRAELETVMPDRNELPVASKLDKLPLLNALIQEAIRLYPGATHRQDRTCPDEDLVYEAPNGQTYVIPAGSAVGMAAPILNRNPDTYDRPNEFIPERYLENPKLLKYQMSFSKGTRQCIGINLAYQELQTFTAGLVRRYDLYDPALKVQNGPTLELYQTTRADVAIYGDFITTGAYPGSQGVRVIIRD</sequence>
<accession>A0ACB9Z680</accession>
<gene>
    <name evidence="1" type="ORF">F4820DRAFT_208053</name>
</gene>
<comment type="caution">
    <text evidence="1">The sequence shown here is derived from an EMBL/GenBank/DDBJ whole genome shotgun (WGS) entry which is preliminary data.</text>
</comment>
<dbReference type="EMBL" id="MU393448">
    <property type="protein sequence ID" value="KAI4867321.1"/>
    <property type="molecule type" value="Genomic_DNA"/>
</dbReference>
<keyword evidence="2" id="KW-1185">Reference proteome</keyword>
<reference evidence="1 2" key="1">
    <citation type="journal article" date="2022" name="New Phytol.">
        <title>Ecological generalism drives hyperdiversity of secondary metabolite gene clusters in xylarialean endophytes.</title>
        <authorList>
            <person name="Franco M.E.E."/>
            <person name="Wisecaver J.H."/>
            <person name="Arnold A.E."/>
            <person name="Ju Y.M."/>
            <person name="Slot J.C."/>
            <person name="Ahrendt S."/>
            <person name="Moore L.P."/>
            <person name="Eastman K.E."/>
            <person name="Scott K."/>
            <person name="Konkel Z."/>
            <person name="Mondo S.J."/>
            <person name="Kuo A."/>
            <person name="Hayes R.D."/>
            <person name="Haridas S."/>
            <person name="Andreopoulos B."/>
            <person name="Riley R."/>
            <person name="LaButti K."/>
            <person name="Pangilinan J."/>
            <person name="Lipzen A."/>
            <person name="Amirebrahimi M."/>
            <person name="Yan J."/>
            <person name="Adam C."/>
            <person name="Keymanesh K."/>
            <person name="Ng V."/>
            <person name="Louie K."/>
            <person name="Northen T."/>
            <person name="Drula E."/>
            <person name="Henrissat B."/>
            <person name="Hsieh H.M."/>
            <person name="Youens-Clark K."/>
            <person name="Lutzoni F."/>
            <person name="Miadlikowska J."/>
            <person name="Eastwood D.C."/>
            <person name="Hamelin R.C."/>
            <person name="Grigoriev I.V."/>
            <person name="U'Ren J.M."/>
        </authorList>
    </citation>
    <scope>NUCLEOTIDE SEQUENCE [LARGE SCALE GENOMIC DNA]</scope>
    <source>
        <strain evidence="1 2">CBS 119005</strain>
    </source>
</reference>